<dbReference type="OrthoDB" id="5290127at2"/>
<evidence type="ECO:0000256" key="5">
    <source>
        <dbReference type="ARBA" id="ARBA00022932"/>
    </source>
</evidence>
<keyword evidence="2" id="KW-0808">Transferase</keyword>
<gene>
    <name evidence="8" type="ORF">Ga0123461_2272</name>
</gene>
<sequence>MRLNASRLLPVEFSSYYLHGEDEDAIFEAAEALLAEGAADALRIRVDINELARVEQESRNQGLFGPSICFALVRNAQSANPKQSDHLLKLATSVAEGNRLIVCAPGIDWKKALNKKMKAEQVIAECEFSKPDEAAFARWLEGEIRKSGLNVTPDAVLWMSECLCGMRLAARQMIERLGWYDNGAGNEIGLDVVAELLGERAPGALEAWCHAVAMRNPVALTLVRRLLKEQQAAEVQMISWLGTRMQQLLMYRWFQSQNDRNALQAAKVFGDARRKVGDESRAWKGSELALAVKRIIEAEKLVKGATIEDRPVVIERLTLDLIGSERLQA</sequence>
<dbReference type="SUPFAM" id="SSF48019">
    <property type="entry name" value="post-AAA+ oligomerization domain-like"/>
    <property type="match status" value="1"/>
</dbReference>
<proteinExistence type="inferred from homology"/>
<dbReference type="GO" id="GO:0003887">
    <property type="term" value="F:DNA-directed DNA polymerase activity"/>
    <property type="evidence" value="ECO:0007669"/>
    <property type="project" value="UniProtKB-KW"/>
</dbReference>
<comment type="similarity">
    <text evidence="6">Belongs to the DNA polymerase HolA subunit family.</text>
</comment>
<dbReference type="InterPro" id="IPR008921">
    <property type="entry name" value="DNA_pol3_clamp-load_cplx_C"/>
</dbReference>
<dbReference type="GO" id="GO:0003677">
    <property type="term" value="F:DNA binding"/>
    <property type="evidence" value="ECO:0007669"/>
    <property type="project" value="InterPro"/>
</dbReference>
<dbReference type="InterPro" id="IPR027417">
    <property type="entry name" value="P-loop_NTPase"/>
</dbReference>
<dbReference type="InterPro" id="IPR005790">
    <property type="entry name" value="DNA_polIII_delta"/>
</dbReference>
<dbReference type="Gene3D" id="1.20.272.10">
    <property type="match status" value="1"/>
</dbReference>
<evidence type="ECO:0000256" key="6">
    <source>
        <dbReference type="ARBA" id="ARBA00034754"/>
    </source>
</evidence>
<evidence type="ECO:0000256" key="2">
    <source>
        <dbReference type="ARBA" id="ARBA00022679"/>
    </source>
</evidence>
<evidence type="ECO:0000313" key="8">
    <source>
        <dbReference type="EMBL" id="ATX80675.1"/>
    </source>
</evidence>
<dbReference type="EMBL" id="CP018799">
    <property type="protein sequence ID" value="ATX80675.1"/>
    <property type="molecule type" value="Genomic_DNA"/>
</dbReference>
<evidence type="ECO:0000256" key="1">
    <source>
        <dbReference type="ARBA" id="ARBA00012417"/>
    </source>
</evidence>
<dbReference type="KEGG" id="maes:Ga0123461_2272"/>
<dbReference type="RefSeq" id="WP_100278417.1">
    <property type="nucleotide sequence ID" value="NZ_CP018799.1"/>
</dbReference>
<organism evidence="8 9">
    <name type="scientific">Mariprofundus aestuarium</name>
    <dbReference type="NCBI Taxonomy" id="1921086"/>
    <lineage>
        <taxon>Bacteria</taxon>
        <taxon>Pseudomonadati</taxon>
        <taxon>Pseudomonadota</taxon>
        <taxon>Candidatius Mariprofundia</taxon>
        <taxon>Mariprofundales</taxon>
        <taxon>Mariprofundaceae</taxon>
        <taxon>Mariprofundus</taxon>
    </lineage>
</organism>
<dbReference type="Gene3D" id="1.10.8.60">
    <property type="match status" value="1"/>
</dbReference>
<keyword evidence="4" id="KW-0235">DNA replication</keyword>
<dbReference type="AlphaFoldDB" id="A0A2K8L054"/>
<evidence type="ECO:0000313" key="9">
    <source>
        <dbReference type="Proteomes" id="UP000231701"/>
    </source>
</evidence>
<accession>A0A2K8L054</accession>
<keyword evidence="3" id="KW-0548">Nucleotidyltransferase</keyword>
<evidence type="ECO:0000256" key="4">
    <source>
        <dbReference type="ARBA" id="ARBA00022705"/>
    </source>
</evidence>
<comment type="catalytic activity">
    <reaction evidence="7">
        <text>DNA(n) + a 2'-deoxyribonucleoside 5'-triphosphate = DNA(n+1) + diphosphate</text>
        <dbReference type="Rhea" id="RHEA:22508"/>
        <dbReference type="Rhea" id="RHEA-COMP:17339"/>
        <dbReference type="Rhea" id="RHEA-COMP:17340"/>
        <dbReference type="ChEBI" id="CHEBI:33019"/>
        <dbReference type="ChEBI" id="CHEBI:61560"/>
        <dbReference type="ChEBI" id="CHEBI:173112"/>
        <dbReference type="EC" id="2.7.7.7"/>
    </reaction>
</comment>
<dbReference type="EC" id="2.7.7.7" evidence="1"/>
<dbReference type="GO" id="GO:0009360">
    <property type="term" value="C:DNA polymerase III complex"/>
    <property type="evidence" value="ECO:0007669"/>
    <property type="project" value="TreeGrafter"/>
</dbReference>
<name>A0A2K8L054_MARES</name>
<keyword evidence="5" id="KW-0239">DNA-directed DNA polymerase</keyword>
<dbReference type="GO" id="GO:0006261">
    <property type="term" value="P:DNA-templated DNA replication"/>
    <property type="evidence" value="ECO:0007669"/>
    <property type="project" value="TreeGrafter"/>
</dbReference>
<protein>
    <recommendedName>
        <fullName evidence="1">DNA-directed DNA polymerase</fullName>
        <ecNumber evidence="1">2.7.7.7</ecNumber>
    </recommendedName>
</protein>
<dbReference type="NCBIfam" id="TIGR01128">
    <property type="entry name" value="holA"/>
    <property type="match status" value="1"/>
</dbReference>
<dbReference type="Proteomes" id="UP000231701">
    <property type="component" value="Chromosome"/>
</dbReference>
<evidence type="ECO:0000256" key="3">
    <source>
        <dbReference type="ARBA" id="ARBA00022695"/>
    </source>
</evidence>
<dbReference type="SUPFAM" id="SSF52540">
    <property type="entry name" value="P-loop containing nucleoside triphosphate hydrolases"/>
    <property type="match status" value="1"/>
</dbReference>
<reference evidence="8 9" key="1">
    <citation type="submission" date="2016-12" db="EMBL/GenBank/DDBJ databases">
        <title>Isolation and genomic insights into novel planktonic Zetaproteobacteria from stratified waters of the Chesapeake Bay.</title>
        <authorList>
            <person name="McAllister S.M."/>
            <person name="Kato S."/>
            <person name="Chan C.S."/>
            <person name="Chiu B.K."/>
            <person name="Field E.K."/>
        </authorList>
    </citation>
    <scope>NUCLEOTIDE SEQUENCE [LARGE SCALE GENOMIC DNA]</scope>
    <source>
        <strain evidence="8 9">CP-5</strain>
    </source>
</reference>
<dbReference type="PANTHER" id="PTHR34388:SF1">
    <property type="entry name" value="DNA POLYMERASE III SUBUNIT DELTA"/>
    <property type="match status" value="1"/>
</dbReference>
<keyword evidence="9" id="KW-1185">Reference proteome</keyword>
<dbReference type="PANTHER" id="PTHR34388">
    <property type="entry name" value="DNA POLYMERASE III SUBUNIT DELTA"/>
    <property type="match status" value="1"/>
</dbReference>
<evidence type="ECO:0000256" key="7">
    <source>
        <dbReference type="ARBA" id="ARBA00049244"/>
    </source>
</evidence>
<dbReference type="Gene3D" id="3.40.50.300">
    <property type="entry name" value="P-loop containing nucleotide triphosphate hydrolases"/>
    <property type="match status" value="1"/>
</dbReference>